<dbReference type="EMBL" id="KL215148">
    <property type="protein sequence ID" value="KFV63286.1"/>
    <property type="molecule type" value="Genomic_DNA"/>
</dbReference>
<protein>
    <submittedName>
        <fullName evidence="1">Uncharacterized protein</fullName>
    </submittedName>
</protein>
<feature type="non-terminal residue" evidence="1">
    <location>
        <position position="94"/>
    </location>
</feature>
<keyword evidence="2" id="KW-1185">Reference proteome</keyword>
<evidence type="ECO:0000313" key="1">
    <source>
        <dbReference type="EMBL" id="KFV63286.1"/>
    </source>
</evidence>
<gene>
    <name evidence="1" type="ORF">N307_14069</name>
</gene>
<evidence type="ECO:0000313" key="2">
    <source>
        <dbReference type="Proteomes" id="UP000053875"/>
    </source>
</evidence>
<reference evidence="1 2" key="1">
    <citation type="submission" date="2014-04" db="EMBL/GenBank/DDBJ databases">
        <title>Genome evolution of avian class.</title>
        <authorList>
            <person name="Zhang G."/>
            <person name="Li C."/>
        </authorList>
    </citation>
    <scope>NUCLEOTIDE SEQUENCE [LARGE SCALE GENOMIC DNA]</scope>
    <source>
        <strain evidence="1">BGI_N307</strain>
    </source>
</reference>
<proteinExistence type="predicted"/>
<name>A0A093I984_DRYPU</name>
<organism evidence="1 2">
    <name type="scientific">Dryobates pubescens</name>
    <name type="common">Downy woodpecker</name>
    <name type="synonym">Picoides pubescens</name>
    <dbReference type="NCBI Taxonomy" id="118200"/>
    <lineage>
        <taxon>Eukaryota</taxon>
        <taxon>Metazoa</taxon>
        <taxon>Chordata</taxon>
        <taxon>Craniata</taxon>
        <taxon>Vertebrata</taxon>
        <taxon>Euteleostomi</taxon>
        <taxon>Archelosauria</taxon>
        <taxon>Archosauria</taxon>
        <taxon>Dinosauria</taxon>
        <taxon>Saurischia</taxon>
        <taxon>Theropoda</taxon>
        <taxon>Coelurosauria</taxon>
        <taxon>Aves</taxon>
        <taxon>Neognathae</taxon>
        <taxon>Neoaves</taxon>
        <taxon>Telluraves</taxon>
        <taxon>Coraciimorphae</taxon>
        <taxon>Piciformes</taxon>
        <taxon>Picidae</taxon>
        <taxon>Dryobates</taxon>
    </lineage>
</organism>
<accession>A0A093I984</accession>
<sequence>PSSPNPALLTKQLSRAHWSLTYKIPNECAVEVGDLLHPSGDVGRPRGATGVAAGLFLVVVVAQHEAEQEAWHHNVPDAQHGEVAACGTGEQLPL</sequence>
<dbReference type="AlphaFoldDB" id="A0A093I984"/>
<dbReference type="Proteomes" id="UP000053875">
    <property type="component" value="Unassembled WGS sequence"/>
</dbReference>
<feature type="non-terminal residue" evidence="1">
    <location>
        <position position="1"/>
    </location>
</feature>